<evidence type="ECO:0000256" key="4">
    <source>
        <dbReference type="ARBA" id="ARBA00023139"/>
    </source>
</evidence>
<gene>
    <name evidence="8" type="ORF">DXC51_10440</name>
</gene>
<dbReference type="PANTHER" id="PTHR43649">
    <property type="entry name" value="ARABINOSE-BINDING PROTEIN-RELATED"/>
    <property type="match status" value="1"/>
</dbReference>
<keyword evidence="4" id="KW-0564">Palmitate</keyword>
<name>A0A3E3I5T4_9FIRM</name>
<dbReference type="InterPro" id="IPR050490">
    <property type="entry name" value="Bact_solute-bd_prot1"/>
</dbReference>
<dbReference type="Gene3D" id="3.40.190.10">
    <property type="entry name" value="Periplasmic binding protein-like II"/>
    <property type="match status" value="2"/>
</dbReference>
<evidence type="ECO:0000256" key="7">
    <source>
        <dbReference type="SAM" id="SignalP"/>
    </source>
</evidence>
<reference evidence="8 9" key="1">
    <citation type="submission" date="2018-08" db="EMBL/GenBank/DDBJ databases">
        <title>A genome reference for cultivated species of the human gut microbiota.</title>
        <authorList>
            <person name="Zou Y."/>
            <person name="Xue W."/>
            <person name="Luo G."/>
        </authorList>
    </citation>
    <scope>NUCLEOTIDE SEQUENCE [LARGE SCALE GENOMIC DNA]</scope>
    <source>
        <strain evidence="8 9">TF05-5AC</strain>
    </source>
</reference>
<proteinExistence type="predicted"/>
<accession>A0A3E3I5T4</accession>
<dbReference type="PROSITE" id="PS51257">
    <property type="entry name" value="PROKAR_LIPOPROTEIN"/>
    <property type="match status" value="1"/>
</dbReference>
<dbReference type="PANTHER" id="PTHR43649:SF33">
    <property type="entry name" value="POLYGALACTURONAN_RHAMNOGALACTURONAN-BINDING PROTEIN YTCQ"/>
    <property type="match status" value="1"/>
</dbReference>
<dbReference type="Proteomes" id="UP000260812">
    <property type="component" value="Unassembled WGS sequence"/>
</dbReference>
<keyword evidence="9" id="KW-1185">Reference proteome</keyword>
<evidence type="ECO:0000256" key="5">
    <source>
        <dbReference type="ARBA" id="ARBA00023288"/>
    </source>
</evidence>
<dbReference type="Pfam" id="PF13416">
    <property type="entry name" value="SBP_bac_8"/>
    <property type="match status" value="1"/>
</dbReference>
<evidence type="ECO:0000256" key="3">
    <source>
        <dbReference type="ARBA" id="ARBA00023136"/>
    </source>
</evidence>
<sequence length="539" mass="59250">MKRNKLLSLLLVGAMTVSMLAGCGSKAETGSGQAAEGTQAASQEAGGAESAAAESTEKPTITFMCIDIYGKAMGNVGSEDVLKAAEDYTGINVDFNWVANDSYSDILGVTLMDKANMPMVITYGSDLGANIVQAAKDGAFWDLNDFVWDEEKYPNLSKMNENVCKAFTVDGQLVGVYRSRPIGRNGLGYRADWAEKLGLEEPKTIEDIYNMMYQFTYGDPDGNGKDDTYGLCMCKYTGPLDIIQAWFGAGNQWKEVDGKLVPVHQTEEYLEALKWMKKMYDDGLIYKDWATRETNTWTDGVKNGECGMFLDVLDNSRRIWDYFETEGIPSVTGEGNASMKLIGGIAAEEGGEPHTLATSGAAGCFLITKAGAKTEQDVENCLTYLDKMNDEEMRILADYGLEGRDHEISEEGYIVDLLADKEIQEKPEIGLNQSVAYVPDLPDMKTVEKSDRLIEEEAIKAANVDIAVFNPASGYLVSSKINAEVGTDLKDILDRARTQYVCGQIDEAGLQEQFKVWEQRGGADLIAEINEMYQADQTK</sequence>
<evidence type="ECO:0000313" key="8">
    <source>
        <dbReference type="EMBL" id="RGE60954.1"/>
    </source>
</evidence>
<keyword evidence="5" id="KW-0449">Lipoprotein</keyword>
<comment type="caution">
    <text evidence="8">The sequence shown here is derived from an EMBL/GenBank/DDBJ whole genome shotgun (WGS) entry which is preliminary data.</text>
</comment>
<feature type="region of interest" description="Disordered" evidence="6">
    <location>
        <begin position="31"/>
        <end position="54"/>
    </location>
</feature>
<dbReference type="EMBL" id="QVLV01000006">
    <property type="protein sequence ID" value="RGE60954.1"/>
    <property type="molecule type" value="Genomic_DNA"/>
</dbReference>
<keyword evidence="1" id="KW-1003">Cell membrane</keyword>
<keyword evidence="3" id="KW-0472">Membrane</keyword>
<dbReference type="SUPFAM" id="SSF53850">
    <property type="entry name" value="Periplasmic binding protein-like II"/>
    <property type="match status" value="1"/>
</dbReference>
<dbReference type="AlphaFoldDB" id="A0A3E3I5T4"/>
<organism evidence="8 9">
    <name type="scientific">Eisenbergiella massiliensis</name>
    <dbReference type="NCBI Taxonomy" id="1720294"/>
    <lineage>
        <taxon>Bacteria</taxon>
        <taxon>Bacillati</taxon>
        <taxon>Bacillota</taxon>
        <taxon>Clostridia</taxon>
        <taxon>Lachnospirales</taxon>
        <taxon>Lachnospiraceae</taxon>
        <taxon>Eisenbergiella</taxon>
    </lineage>
</organism>
<evidence type="ECO:0000256" key="6">
    <source>
        <dbReference type="SAM" id="MobiDB-lite"/>
    </source>
</evidence>
<dbReference type="GeneID" id="97987283"/>
<evidence type="ECO:0000256" key="2">
    <source>
        <dbReference type="ARBA" id="ARBA00022729"/>
    </source>
</evidence>
<protein>
    <submittedName>
        <fullName evidence="8">Extracellular solute-binding protein</fullName>
    </submittedName>
</protein>
<dbReference type="InterPro" id="IPR006059">
    <property type="entry name" value="SBP"/>
</dbReference>
<evidence type="ECO:0000256" key="1">
    <source>
        <dbReference type="ARBA" id="ARBA00022475"/>
    </source>
</evidence>
<feature type="chain" id="PRO_5039472058" evidence="7">
    <location>
        <begin position="22"/>
        <end position="539"/>
    </location>
</feature>
<feature type="signal peptide" evidence="7">
    <location>
        <begin position="1"/>
        <end position="21"/>
    </location>
</feature>
<dbReference type="RefSeq" id="WP_117544472.1">
    <property type="nucleotide sequence ID" value="NZ_QVLV01000006.1"/>
</dbReference>
<evidence type="ECO:0000313" key="9">
    <source>
        <dbReference type="Proteomes" id="UP000260812"/>
    </source>
</evidence>
<keyword evidence="2 7" id="KW-0732">Signal</keyword>